<dbReference type="Proteomes" id="UP000694563">
    <property type="component" value="Unassembled WGS sequence"/>
</dbReference>
<comment type="similarity">
    <text evidence="2">Belongs to the TAF6 family.</text>
</comment>
<keyword evidence="4" id="KW-0804">Transcription</keyword>
<evidence type="ECO:0000256" key="2">
    <source>
        <dbReference type="ARBA" id="ARBA00007688"/>
    </source>
</evidence>
<name>A0A8C3V9Z3_CATUS</name>
<evidence type="ECO:0000313" key="7">
    <source>
        <dbReference type="Proteomes" id="UP000694563"/>
    </source>
</evidence>
<dbReference type="GO" id="GO:0046695">
    <property type="term" value="C:SLIK (SAGA-like) complex"/>
    <property type="evidence" value="ECO:0007669"/>
    <property type="project" value="InterPro"/>
</dbReference>
<dbReference type="PANTHER" id="PTHR10221">
    <property type="entry name" value="TRANSCRIPTION INITIATION FACTOR TFIID SUBUNIT 6"/>
    <property type="match status" value="1"/>
</dbReference>
<comment type="subcellular location">
    <subcellularLocation>
        <location evidence="1">Nucleus</location>
    </subcellularLocation>
</comment>
<evidence type="ECO:0000313" key="6">
    <source>
        <dbReference type="Ensembl" id="ENSCUSP00005025037.1"/>
    </source>
</evidence>
<keyword evidence="5" id="KW-0539">Nucleus</keyword>
<accession>A0A8C3V9Z3</accession>
<dbReference type="GO" id="GO:0000124">
    <property type="term" value="C:SAGA complex"/>
    <property type="evidence" value="ECO:0007669"/>
    <property type="project" value="InterPro"/>
</dbReference>
<dbReference type="AlphaFoldDB" id="A0A8C3V9Z3"/>
<dbReference type="GO" id="GO:0005669">
    <property type="term" value="C:transcription factor TFIID complex"/>
    <property type="evidence" value="ECO:0007669"/>
    <property type="project" value="InterPro"/>
</dbReference>
<protein>
    <submittedName>
        <fullName evidence="6">Uncharacterized protein</fullName>
    </submittedName>
</protein>
<keyword evidence="3" id="KW-0805">Transcription regulation</keyword>
<dbReference type="Ensembl" id="ENSCUST00005025934.1">
    <property type="protein sequence ID" value="ENSCUSP00005025037.1"/>
    <property type="gene ID" value="ENSCUSG00005015607.1"/>
</dbReference>
<evidence type="ECO:0000256" key="5">
    <source>
        <dbReference type="ARBA" id="ARBA00023242"/>
    </source>
</evidence>
<sequence>PPKNPIFYQKNPIFPQKSLFSHFHPNFPKISLFYPKKSHFPPQKILFFPLKKSFHFPKKSPFLLKNPFSPQIFPKTRRKLTTGDLALTLKLKNVEPLYGFHTQVFILFCIACGGCEVYFYEEKEVNLSDIINTPCPGCPWTSASRVSNIGGLFGIFF</sequence>
<dbReference type="GO" id="GO:0003713">
    <property type="term" value="F:transcription coactivator activity"/>
    <property type="evidence" value="ECO:0007669"/>
    <property type="project" value="TreeGrafter"/>
</dbReference>
<evidence type="ECO:0000256" key="4">
    <source>
        <dbReference type="ARBA" id="ARBA00023163"/>
    </source>
</evidence>
<keyword evidence="7" id="KW-1185">Reference proteome</keyword>
<dbReference type="GO" id="GO:0016251">
    <property type="term" value="F:RNA polymerase II general transcription initiation factor activity"/>
    <property type="evidence" value="ECO:0007669"/>
    <property type="project" value="InterPro"/>
</dbReference>
<reference evidence="6" key="2">
    <citation type="submission" date="2025-09" db="UniProtKB">
        <authorList>
            <consortium name="Ensembl"/>
        </authorList>
    </citation>
    <scope>IDENTIFICATION</scope>
</reference>
<dbReference type="GO" id="GO:0051123">
    <property type="term" value="P:RNA polymerase II preinitiation complex assembly"/>
    <property type="evidence" value="ECO:0007669"/>
    <property type="project" value="TreeGrafter"/>
</dbReference>
<evidence type="ECO:0000256" key="1">
    <source>
        <dbReference type="ARBA" id="ARBA00004123"/>
    </source>
</evidence>
<proteinExistence type="inferred from homology"/>
<evidence type="ECO:0000256" key="3">
    <source>
        <dbReference type="ARBA" id="ARBA00023015"/>
    </source>
</evidence>
<dbReference type="PANTHER" id="PTHR10221:SF9">
    <property type="entry name" value="TRANSCRIPTION INITIATION FACTOR TFIID SUBUNIT 6"/>
    <property type="match status" value="1"/>
</dbReference>
<reference evidence="6" key="1">
    <citation type="submission" date="2025-08" db="UniProtKB">
        <authorList>
            <consortium name="Ensembl"/>
        </authorList>
    </citation>
    <scope>IDENTIFICATION</scope>
</reference>
<organism evidence="6 7">
    <name type="scientific">Catharus ustulatus</name>
    <name type="common">Russet-backed thrush</name>
    <name type="synonym">Hylocichla ustulatus</name>
    <dbReference type="NCBI Taxonomy" id="91951"/>
    <lineage>
        <taxon>Eukaryota</taxon>
        <taxon>Metazoa</taxon>
        <taxon>Chordata</taxon>
        <taxon>Craniata</taxon>
        <taxon>Vertebrata</taxon>
        <taxon>Euteleostomi</taxon>
        <taxon>Archelosauria</taxon>
        <taxon>Archosauria</taxon>
        <taxon>Dinosauria</taxon>
        <taxon>Saurischia</taxon>
        <taxon>Theropoda</taxon>
        <taxon>Coelurosauria</taxon>
        <taxon>Aves</taxon>
        <taxon>Neognathae</taxon>
        <taxon>Neoaves</taxon>
        <taxon>Telluraves</taxon>
        <taxon>Australaves</taxon>
        <taxon>Passeriformes</taxon>
        <taxon>Turdidae</taxon>
        <taxon>Catharus</taxon>
    </lineage>
</organism>
<dbReference type="InterPro" id="IPR037796">
    <property type="entry name" value="TAF6"/>
</dbReference>